<sequence>MKAIHTYFILSAVSLLIAACSGESTDNAQLEADISPIIPKVSSTVVDIRVVDNQHVKKGDTLLVLDDAAFRIAVQQSEVVLEQAMQNVKVASINSTSAGVSVSNVTASSGAVSANLASSEAAVESAKAQLSVAEKNYERYAQLLEQKSATQQQFDKVKADRVDAEARLQTAIGQRNAQLKQIDASKYQVENARSQFSGTQASVGLAELAVKKAQADLDAAKLQFSYCTILAPVDGVISKKNAQVGQVVSVVTPLMAIANDKQVWVVANFKETQLKKMHAGQEAEIEVDAYPDTIFTGTVQSLAQATGAKFSFLPADNATGNFVKVTQRVPVKIVIAENHSQKYPLRAGMSVYVKVKTN</sequence>
<feature type="domain" description="p-hydroxybenzoic acid efflux pump subunit AaeA-like beta-barrel" evidence="7">
    <location>
        <begin position="264"/>
        <end position="355"/>
    </location>
</feature>
<dbReference type="Gene3D" id="1.10.287.470">
    <property type="entry name" value="Helix hairpin bin"/>
    <property type="match status" value="1"/>
</dbReference>
<reference evidence="8 9" key="1">
    <citation type="submission" date="2019-12" db="EMBL/GenBank/DDBJ databases">
        <title>Chitinophaga sp. strain ysch24 (GDMCC 1.1355), whole genome shotgun sequence.</title>
        <authorList>
            <person name="Zhang X."/>
        </authorList>
    </citation>
    <scope>NUCLEOTIDE SEQUENCE [LARGE SCALE GENOMIC DNA]</scope>
    <source>
        <strain evidence="9">ysch24</strain>
    </source>
</reference>
<keyword evidence="4" id="KW-0472">Membrane</keyword>
<evidence type="ECO:0000256" key="4">
    <source>
        <dbReference type="ARBA" id="ARBA00023136"/>
    </source>
</evidence>
<dbReference type="PRINTS" id="PR01490">
    <property type="entry name" value="RTXTOXIND"/>
</dbReference>
<evidence type="ECO:0000313" key="8">
    <source>
        <dbReference type="EMBL" id="MVT08415.1"/>
    </source>
</evidence>
<organism evidence="8 9">
    <name type="scientific">Chitinophaga tropicalis</name>
    <dbReference type="NCBI Taxonomy" id="2683588"/>
    <lineage>
        <taxon>Bacteria</taxon>
        <taxon>Pseudomonadati</taxon>
        <taxon>Bacteroidota</taxon>
        <taxon>Chitinophagia</taxon>
        <taxon>Chitinophagales</taxon>
        <taxon>Chitinophagaceae</taxon>
        <taxon>Chitinophaga</taxon>
    </lineage>
</organism>
<evidence type="ECO:0000256" key="1">
    <source>
        <dbReference type="ARBA" id="ARBA00004167"/>
    </source>
</evidence>
<dbReference type="Gene3D" id="2.40.50.100">
    <property type="match status" value="1"/>
</dbReference>
<dbReference type="PROSITE" id="PS51257">
    <property type="entry name" value="PROKAR_LIPOPROTEIN"/>
    <property type="match status" value="1"/>
</dbReference>
<keyword evidence="2" id="KW-0812">Transmembrane</keyword>
<dbReference type="InterPro" id="IPR050739">
    <property type="entry name" value="MFP"/>
</dbReference>
<evidence type="ECO:0000256" key="5">
    <source>
        <dbReference type="SAM" id="Coils"/>
    </source>
</evidence>
<feature type="chain" id="PRO_5029909404" evidence="6">
    <location>
        <begin position="19"/>
        <end position="358"/>
    </location>
</feature>
<dbReference type="GO" id="GO:0016020">
    <property type="term" value="C:membrane"/>
    <property type="evidence" value="ECO:0007669"/>
    <property type="project" value="UniProtKB-SubCell"/>
</dbReference>
<dbReference type="GO" id="GO:0055085">
    <property type="term" value="P:transmembrane transport"/>
    <property type="evidence" value="ECO:0007669"/>
    <property type="project" value="InterPro"/>
</dbReference>
<comment type="caution">
    <text evidence="8">The sequence shown here is derived from an EMBL/GenBank/DDBJ whole genome shotgun (WGS) entry which is preliminary data.</text>
</comment>
<evidence type="ECO:0000256" key="6">
    <source>
        <dbReference type="SAM" id="SignalP"/>
    </source>
</evidence>
<feature type="signal peptide" evidence="6">
    <location>
        <begin position="1"/>
        <end position="18"/>
    </location>
</feature>
<dbReference type="RefSeq" id="WP_157305837.1">
    <property type="nucleotide sequence ID" value="NZ_WRXN01000003.1"/>
</dbReference>
<dbReference type="EMBL" id="WRXN01000003">
    <property type="protein sequence ID" value="MVT08415.1"/>
    <property type="molecule type" value="Genomic_DNA"/>
</dbReference>
<evidence type="ECO:0000256" key="3">
    <source>
        <dbReference type="ARBA" id="ARBA00022989"/>
    </source>
</evidence>
<dbReference type="PANTHER" id="PTHR30386:SF26">
    <property type="entry name" value="TRANSPORT PROTEIN COMB"/>
    <property type="match status" value="1"/>
</dbReference>
<protein>
    <submittedName>
        <fullName evidence="8">HlyD family efflux transporter periplasmic adaptor subunit</fullName>
    </submittedName>
</protein>
<keyword evidence="3" id="KW-1133">Transmembrane helix</keyword>
<keyword evidence="6" id="KW-0732">Signal</keyword>
<evidence type="ECO:0000259" key="7">
    <source>
        <dbReference type="Pfam" id="PF25963"/>
    </source>
</evidence>
<keyword evidence="9" id="KW-1185">Reference proteome</keyword>
<comment type="subcellular location">
    <subcellularLocation>
        <location evidence="1">Membrane</location>
        <topology evidence="1">Single-pass membrane protein</topology>
    </subcellularLocation>
</comment>
<dbReference type="AlphaFoldDB" id="A0A7K1U334"/>
<name>A0A7K1U334_9BACT</name>
<dbReference type="PANTHER" id="PTHR30386">
    <property type="entry name" value="MEMBRANE FUSION SUBUNIT OF EMRAB-TOLC MULTIDRUG EFFLUX PUMP"/>
    <property type="match status" value="1"/>
</dbReference>
<dbReference type="Pfam" id="PF25963">
    <property type="entry name" value="Beta-barrel_AAEA"/>
    <property type="match status" value="1"/>
</dbReference>
<feature type="coiled-coil region" evidence="5">
    <location>
        <begin position="116"/>
        <end position="160"/>
    </location>
</feature>
<proteinExistence type="predicted"/>
<dbReference type="SUPFAM" id="SSF111369">
    <property type="entry name" value="HlyD-like secretion proteins"/>
    <property type="match status" value="3"/>
</dbReference>
<keyword evidence="5" id="KW-0175">Coiled coil</keyword>
<dbReference type="Gene3D" id="2.40.30.170">
    <property type="match status" value="1"/>
</dbReference>
<dbReference type="Proteomes" id="UP000461730">
    <property type="component" value="Unassembled WGS sequence"/>
</dbReference>
<evidence type="ECO:0000256" key="2">
    <source>
        <dbReference type="ARBA" id="ARBA00022692"/>
    </source>
</evidence>
<evidence type="ECO:0000313" key="9">
    <source>
        <dbReference type="Proteomes" id="UP000461730"/>
    </source>
</evidence>
<accession>A0A7K1U334</accession>
<dbReference type="InterPro" id="IPR058634">
    <property type="entry name" value="AaeA-lik-b-barrel"/>
</dbReference>
<gene>
    <name evidence="8" type="ORF">GO493_09115</name>
</gene>